<accession>A0ABV6Z6W8</accession>
<comment type="caution">
    <text evidence="2">The sequence shown here is derived from an EMBL/GenBank/DDBJ whole genome shotgun (WGS) entry which is preliminary data.</text>
</comment>
<gene>
    <name evidence="2" type="ORF">ACFL27_28735</name>
</gene>
<evidence type="ECO:0000313" key="2">
    <source>
        <dbReference type="EMBL" id="MFC1854189.1"/>
    </source>
</evidence>
<organism evidence="2 3">
    <name type="scientific">candidate division CSSED10-310 bacterium</name>
    <dbReference type="NCBI Taxonomy" id="2855610"/>
    <lineage>
        <taxon>Bacteria</taxon>
        <taxon>Bacteria division CSSED10-310</taxon>
    </lineage>
</organism>
<keyword evidence="3" id="KW-1185">Reference proteome</keyword>
<sequence length="258" mass="28962">MEVIPYTETDSTNEFTSSDYASGAGSNHDDSNNFDSQMLQKGYEQRGKARDNGNYDNLVSKANFDYMVHGGVQNIWFSLCGFSSEKRQIREQADWLYWSGHGHHSNAKISTLEQEFAPSDAKWDKDINAVIIAGCSVLDIKDYRAQSFGAGMYAEWILAGGAWSPGAQWEPIVPEYLVGYNWYAPLDTQGSPTVINNFFIAWNSGNSVPEAWKIANDFAEGRNACVIDNTKNPHEYWYWDETSGSPVWTKVIKGGSSW</sequence>
<feature type="region of interest" description="Disordered" evidence="1">
    <location>
        <begin position="1"/>
        <end position="35"/>
    </location>
</feature>
<feature type="compositionally biased region" description="Polar residues" evidence="1">
    <location>
        <begin position="8"/>
        <end position="20"/>
    </location>
</feature>
<evidence type="ECO:0000256" key="1">
    <source>
        <dbReference type="SAM" id="MobiDB-lite"/>
    </source>
</evidence>
<proteinExistence type="predicted"/>
<name>A0ABV6Z6W8_UNCC1</name>
<protein>
    <recommendedName>
        <fullName evidence="4">Gingipain domain-containing protein</fullName>
    </recommendedName>
</protein>
<evidence type="ECO:0008006" key="4">
    <source>
        <dbReference type="Google" id="ProtNLM"/>
    </source>
</evidence>
<dbReference type="Proteomes" id="UP001594351">
    <property type="component" value="Unassembled WGS sequence"/>
</dbReference>
<evidence type="ECO:0000313" key="3">
    <source>
        <dbReference type="Proteomes" id="UP001594351"/>
    </source>
</evidence>
<dbReference type="EMBL" id="JBHPBY010000758">
    <property type="protein sequence ID" value="MFC1854189.1"/>
    <property type="molecule type" value="Genomic_DNA"/>
</dbReference>
<reference evidence="2 3" key="1">
    <citation type="submission" date="2024-09" db="EMBL/GenBank/DDBJ databases">
        <title>Laminarin stimulates single cell rates of sulfate reduction while oxygen inhibits transcriptomic activity in coastal marine sediment.</title>
        <authorList>
            <person name="Lindsay M."/>
            <person name="Orcutt B."/>
            <person name="Emerson D."/>
            <person name="Stepanauskas R."/>
            <person name="D'Angelo T."/>
        </authorList>
    </citation>
    <scope>NUCLEOTIDE SEQUENCE [LARGE SCALE GENOMIC DNA]</scope>
    <source>
        <strain evidence="2">SAG AM-311-K15</strain>
    </source>
</reference>